<comment type="function">
    <text evidence="1">Reversibly catalyzes the transfer of the carbamoyl group from carbamoyl phosphate (CP) to the N(epsilon) atom of ornithine (ORN) to produce L-citrulline.</text>
</comment>
<dbReference type="InterPro" id="IPR002292">
    <property type="entry name" value="Orn/put_carbamltrans"/>
</dbReference>
<evidence type="ECO:0000313" key="6">
    <source>
        <dbReference type="EMBL" id="PZD97706.1"/>
    </source>
</evidence>
<dbReference type="Proteomes" id="UP000249522">
    <property type="component" value="Unassembled WGS sequence"/>
</dbReference>
<comment type="similarity">
    <text evidence="3">Belongs to the aspartate/ornithine carbamoyltransferase superfamily.</text>
</comment>
<comment type="caution">
    <text evidence="6">The sequence shown here is derived from an EMBL/GenBank/DDBJ whole genome shotgun (WGS) entry which is preliminary data.</text>
</comment>
<evidence type="ECO:0000259" key="5">
    <source>
        <dbReference type="Pfam" id="PF02729"/>
    </source>
</evidence>
<evidence type="ECO:0000256" key="3">
    <source>
        <dbReference type="RuleBase" id="RU003634"/>
    </source>
</evidence>
<dbReference type="SUPFAM" id="SSF53671">
    <property type="entry name" value="Aspartate/ornithine carbamoyltransferase"/>
    <property type="match status" value="1"/>
</dbReference>
<dbReference type="PANTHER" id="PTHR45753">
    <property type="entry name" value="ORNITHINE CARBAMOYLTRANSFERASE, MITOCHONDRIAL"/>
    <property type="match status" value="1"/>
</dbReference>
<dbReference type="OrthoDB" id="9802587at2"/>
<dbReference type="EMBL" id="QKRB01000006">
    <property type="protein sequence ID" value="PZD97706.1"/>
    <property type="molecule type" value="Genomic_DNA"/>
</dbReference>
<dbReference type="InterPro" id="IPR006132">
    <property type="entry name" value="Asp/Orn_carbamoyltranf_P-bd"/>
</dbReference>
<sequence length="288" mass="33026">MHLLNISELSQDRITELFHLTDKLKHKKLKEKILEGRTFILFFPESSIRTRTTFEKGINDLGGECILFPPESLDKKEELSDVMKYLNNWADGVIIRHSDFDKMNELSQHALVPIINAMSSQGHPCEILSDLYSIREIRPDFSNLTYTFVGPRGNIVTSWAEISKVLNLKFQHVCAAGNRIYDDNENYHYSTELEAILSRSDVVLTDSLPTDYQTDEYLLKYQINLDRMRLTKQGAVLNPCPPFFRGQEVSEDVIDSDYFVGHGFKKNLLYVQQAIILQCLGLGESEPA</sequence>
<keyword evidence="2 3" id="KW-0808">Transferase</keyword>
<feature type="domain" description="Aspartate/ornithine carbamoyltransferase Asp/Orn-binding" evidence="4">
    <location>
        <begin position="143"/>
        <end position="277"/>
    </location>
</feature>
<accession>A0A2W1LF50</accession>
<dbReference type="InterPro" id="IPR036901">
    <property type="entry name" value="Asp/Orn_carbamoylTrfase_sf"/>
</dbReference>
<dbReference type="Gene3D" id="3.40.50.1370">
    <property type="entry name" value="Aspartate/ornithine carbamoyltransferase"/>
    <property type="match status" value="2"/>
</dbReference>
<proteinExistence type="inferred from homology"/>
<feature type="domain" description="Aspartate/ornithine carbamoyltransferase carbamoyl-P binding" evidence="5">
    <location>
        <begin position="2"/>
        <end position="136"/>
    </location>
</feature>
<protein>
    <submittedName>
        <fullName evidence="6">Ornithine carbamoyltransferase</fullName>
    </submittedName>
</protein>
<organism evidence="6 7">
    <name type="scientific">Paenibacillus sambharensis</name>
    <dbReference type="NCBI Taxonomy" id="1803190"/>
    <lineage>
        <taxon>Bacteria</taxon>
        <taxon>Bacillati</taxon>
        <taxon>Bacillota</taxon>
        <taxon>Bacilli</taxon>
        <taxon>Bacillales</taxon>
        <taxon>Paenibacillaceae</taxon>
        <taxon>Paenibacillus</taxon>
    </lineage>
</organism>
<evidence type="ECO:0000256" key="1">
    <source>
        <dbReference type="ARBA" id="ARBA00003822"/>
    </source>
</evidence>
<evidence type="ECO:0000259" key="4">
    <source>
        <dbReference type="Pfam" id="PF00185"/>
    </source>
</evidence>
<dbReference type="InterPro" id="IPR006131">
    <property type="entry name" value="Asp_carbamoyltransf_Asp/Orn-bd"/>
</dbReference>
<dbReference type="GO" id="GO:0042450">
    <property type="term" value="P:L-arginine biosynthetic process via ornithine"/>
    <property type="evidence" value="ECO:0007669"/>
    <property type="project" value="TreeGrafter"/>
</dbReference>
<dbReference type="InterPro" id="IPR006130">
    <property type="entry name" value="Asp/Orn_carbamoylTrfase"/>
</dbReference>
<dbReference type="PRINTS" id="PR00100">
    <property type="entry name" value="AOTCASE"/>
</dbReference>
<dbReference type="RefSeq" id="WP_111144669.1">
    <property type="nucleotide sequence ID" value="NZ_QKRB01000006.1"/>
</dbReference>
<keyword evidence="7" id="KW-1185">Reference proteome</keyword>
<dbReference type="GO" id="GO:0016597">
    <property type="term" value="F:amino acid binding"/>
    <property type="evidence" value="ECO:0007669"/>
    <property type="project" value="InterPro"/>
</dbReference>
<name>A0A2W1LF50_9BACL</name>
<evidence type="ECO:0000313" key="7">
    <source>
        <dbReference type="Proteomes" id="UP000249522"/>
    </source>
</evidence>
<dbReference type="Pfam" id="PF00185">
    <property type="entry name" value="OTCace"/>
    <property type="match status" value="1"/>
</dbReference>
<dbReference type="GO" id="GO:0019240">
    <property type="term" value="P:citrulline biosynthetic process"/>
    <property type="evidence" value="ECO:0007669"/>
    <property type="project" value="TreeGrafter"/>
</dbReference>
<reference evidence="6 7" key="1">
    <citation type="submission" date="2018-06" db="EMBL/GenBank/DDBJ databases">
        <title>Paenibacillus imtechensis sp. nov.</title>
        <authorList>
            <person name="Pinnaka A.K."/>
            <person name="Singh H."/>
            <person name="Kaur M."/>
        </authorList>
    </citation>
    <scope>NUCLEOTIDE SEQUENCE [LARGE SCALE GENOMIC DNA]</scope>
    <source>
        <strain evidence="6 7">SMB1</strain>
    </source>
</reference>
<evidence type="ECO:0000256" key="2">
    <source>
        <dbReference type="ARBA" id="ARBA00022679"/>
    </source>
</evidence>
<dbReference type="GO" id="GO:0004585">
    <property type="term" value="F:ornithine carbamoyltransferase activity"/>
    <property type="evidence" value="ECO:0007669"/>
    <property type="project" value="TreeGrafter"/>
</dbReference>
<dbReference type="PRINTS" id="PR00102">
    <property type="entry name" value="OTCASE"/>
</dbReference>
<gene>
    <name evidence="6" type="ORF">DNH61_00100</name>
</gene>
<dbReference type="Pfam" id="PF02729">
    <property type="entry name" value="OTCace_N"/>
    <property type="match status" value="1"/>
</dbReference>
<dbReference type="PANTHER" id="PTHR45753:SF3">
    <property type="entry name" value="ORNITHINE TRANSCARBAMYLASE, MITOCHONDRIAL"/>
    <property type="match status" value="1"/>
</dbReference>
<dbReference type="AlphaFoldDB" id="A0A2W1LF50"/>